<dbReference type="RefSeq" id="WP_053176618.1">
    <property type="nucleotide sequence ID" value="NZ_LGUV01000368.1"/>
</dbReference>
<comment type="caution">
    <text evidence="1">The sequence shown here is derived from an EMBL/GenBank/DDBJ whole genome shotgun (WGS) entry which is preliminary data.</text>
</comment>
<proteinExistence type="predicted"/>
<dbReference type="PATRIC" id="fig|1961.12.peg.7106"/>
<dbReference type="OrthoDB" id="4050476at2"/>
<name>A0A0L8M4J5_STRVG</name>
<gene>
    <name evidence="1" type="ORF">ADK75_32135</name>
</gene>
<dbReference type="EMBL" id="LGUV01000368">
    <property type="protein sequence ID" value="KOG45300.1"/>
    <property type="molecule type" value="Genomic_DNA"/>
</dbReference>
<organism evidence="1 2">
    <name type="scientific">Streptomyces virginiae</name>
    <name type="common">Streptomyces cinnamonensis</name>
    <dbReference type="NCBI Taxonomy" id="1961"/>
    <lineage>
        <taxon>Bacteria</taxon>
        <taxon>Bacillati</taxon>
        <taxon>Actinomycetota</taxon>
        <taxon>Actinomycetes</taxon>
        <taxon>Kitasatosporales</taxon>
        <taxon>Streptomycetaceae</taxon>
        <taxon>Streptomyces</taxon>
    </lineage>
</organism>
<evidence type="ECO:0000313" key="2">
    <source>
        <dbReference type="Proteomes" id="UP000037084"/>
    </source>
</evidence>
<evidence type="ECO:0000313" key="1">
    <source>
        <dbReference type="EMBL" id="KOG45300.1"/>
    </source>
</evidence>
<reference evidence="2" key="1">
    <citation type="submission" date="2015-07" db="EMBL/GenBank/DDBJ databases">
        <authorList>
            <consortium name="Consortium for Microbial Forensics and Genomics (microFORGE)"/>
            <person name="Knight B.M."/>
            <person name="Roberts D.P."/>
            <person name="Lin D."/>
            <person name="Hari K."/>
            <person name="Fletcher J."/>
            <person name="Melcher U."/>
            <person name="Blagden T."/>
            <person name="Winegar R.A."/>
        </authorList>
    </citation>
    <scope>NUCLEOTIDE SEQUENCE [LARGE SCALE GENOMIC DNA]</scope>
    <source>
        <strain evidence="2">NRRL B-1447</strain>
    </source>
</reference>
<sequence length="267" mass="28055">MSLAELTLDRWRSLDPATAARIAHEAAAQVGGRVVLLDAVEHLGGPLHRVRIEREGQEFALVPGGTVRLGFDPDAFVPTPAQSADYAESAEEGYGYGCPDLTSYLADVLSPPRTATLATVLMAVEDEALTACPDDLPAALAARGLRMPGADEWEHACGAGAGTLFRWGNECPLDQPSYGGGDGPRHEPNAFGLHIAYDSYGTELSGDPTAVHGGDGGEAVCGGYGDLLGWLPLATANRNPYAAEFTYGPDGVGMYEEFSTRPVLSLH</sequence>
<dbReference type="AlphaFoldDB" id="A0A0L8M4J5"/>
<protein>
    <recommendedName>
        <fullName evidence="3">Sulfatase-modifying factor enzyme domain-containing protein</fullName>
    </recommendedName>
</protein>
<accession>A0A0L8M4J5</accession>
<dbReference type="InterPro" id="IPR016187">
    <property type="entry name" value="CTDL_fold"/>
</dbReference>
<dbReference type="Proteomes" id="UP000037084">
    <property type="component" value="Unassembled WGS sequence"/>
</dbReference>
<dbReference type="SUPFAM" id="SSF56436">
    <property type="entry name" value="C-type lectin-like"/>
    <property type="match status" value="1"/>
</dbReference>
<evidence type="ECO:0008006" key="3">
    <source>
        <dbReference type="Google" id="ProtNLM"/>
    </source>
</evidence>